<evidence type="ECO:0000313" key="2">
    <source>
        <dbReference type="EMBL" id="CAJ1400772.1"/>
    </source>
</evidence>
<feature type="region of interest" description="Disordered" evidence="1">
    <location>
        <begin position="29"/>
        <end position="69"/>
    </location>
</feature>
<accession>A0AA36J701</accession>
<sequence>MPLRHELNERAIGEWQLRLMPTSSWAVEDATAAGEYQRQEVDPPEKAPKAPTASSSPANPPGSGPEKADFAVADKVRNGYRSANTAAEVTERLP</sequence>
<reference evidence="2" key="1">
    <citation type="submission" date="2023-08" db="EMBL/GenBank/DDBJ databases">
        <authorList>
            <person name="Chen Y."/>
            <person name="Shah S."/>
            <person name="Dougan E. K."/>
            <person name="Thang M."/>
            <person name="Chan C."/>
        </authorList>
    </citation>
    <scope>NUCLEOTIDE SEQUENCE</scope>
</reference>
<evidence type="ECO:0000256" key="1">
    <source>
        <dbReference type="SAM" id="MobiDB-lite"/>
    </source>
</evidence>
<proteinExistence type="predicted"/>
<feature type="compositionally biased region" description="Basic and acidic residues" evidence="1">
    <location>
        <begin position="37"/>
        <end position="48"/>
    </location>
</feature>
<protein>
    <submittedName>
        <fullName evidence="2">Uncharacterized protein</fullName>
    </submittedName>
</protein>
<name>A0AA36J701_9DINO</name>
<gene>
    <name evidence="2" type="ORF">EVOR1521_LOCUS24064</name>
</gene>
<keyword evidence="3" id="KW-1185">Reference proteome</keyword>
<comment type="caution">
    <text evidence="2">The sequence shown here is derived from an EMBL/GenBank/DDBJ whole genome shotgun (WGS) entry which is preliminary data.</text>
</comment>
<organism evidence="2 3">
    <name type="scientific">Effrenium voratum</name>
    <dbReference type="NCBI Taxonomy" id="2562239"/>
    <lineage>
        <taxon>Eukaryota</taxon>
        <taxon>Sar</taxon>
        <taxon>Alveolata</taxon>
        <taxon>Dinophyceae</taxon>
        <taxon>Suessiales</taxon>
        <taxon>Symbiodiniaceae</taxon>
        <taxon>Effrenium</taxon>
    </lineage>
</organism>
<dbReference type="AlphaFoldDB" id="A0AA36J701"/>
<dbReference type="Proteomes" id="UP001178507">
    <property type="component" value="Unassembled WGS sequence"/>
</dbReference>
<dbReference type="EMBL" id="CAUJNA010003384">
    <property type="protein sequence ID" value="CAJ1400772.1"/>
    <property type="molecule type" value="Genomic_DNA"/>
</dbReference>
<evidence type="ECO:0000313" key="3">
    <source>
        <dbReference type="Proteomes" id="UP001178507"/>
    </source>
</evidence>